<evidence type="ECO:0000313" key="1">
    <source>
        <dbReference type="EMBL" id="GIY93013.1"/>
    </source>
</evidence>
<organism evidence="1 2">
    <name type="scientific">Caerostris extrusa</name>
    <name type="common">Bark spider</name>
    <name type="synonym">Caerostris bankana</name>
    <dbReference type="NCBI Taxonomy" id="172846"/>
    <lineage>
        <taxon>Eukaryota</taxon>
        <taxon>Metazoa</taxon>
        <taxon>Ecdysozoa</taxon>
        <taxon>Arthropoda</taxon>
        <taxon>Chelicerata</taxon>
        <taxon>Arachnida</taxon>
        <taxon>Araneae</taxon>
        <taxon>Araneomorphae</taxon>
        <taxon>Entelegynae</taxon>
        <taxon>Araneoidea</taxon>
        <taxon>Araneidae</taxon>
        <taxon>Caerostris</taxon>
    </lineage>
</organism>
<protein>
    <submittedName>
        <fullName evidence="1">Uncharacterized protein</fullName>
    </submittedName>
</protein>
<proteinExistence type="predicted"/>
<dbReference type="AlphaFoldDB" id="A0AAV4XEE2"/>
<dbReference type="Proteomes" id="UP001054945">
    <property type="component" value="Unassembled WGS sequence"/>
</dbReference>
<evidence type="ECO:0000313" key="2">
    <source>
        <dbReference type="Proteomes" id="UP001054945"/>
    </source>
</evidence>
<keyword evidence="2" id="KW-1185">Reference proteome</keyword>
<name>A0AAV4XEE2_CAEEX</name>
<accession>A0AAV4XEE2</accession>
<dbReference type="EMBL" id="BPLR01000220">
    <property type="protein sequence ID" value="GIY93013.1"/>
    <property type="molecule type" value="Genomic_DNA"/>
</dbReference>
<comment type="caution">
    <text evidence="1">The sequence shown here is derived from an EMBL/GenBank/DDBJ whole genome shotgun (WGS) entry which is preliminary data.</text>
</comment>
<reference evidence="1 2" key="1">
    <citation type="submission" date="2021-06" db="EMBL/GenBank/DDBJ databases">
        <title>Caerostris extrusa draft genome.</title>
        <authorList>
            <person name="Kono N."/>
            <person name="Arakawa K."/>
        </authorList>
    </citation>
    <scope>NUCLEOTIDE SEQUENCE [LARGE SCALE GENOMIC DNA]</scope>
</reference>
<sequence length="91" mass="10356">MESEPFDKTERLPKEAAQMGAGILKSYQLLKGGMATTTGSSFSKKEDFQDGIIKQHNHVLRQKWKEVQKGVTGYKKKNKNGSLFLPIKRTW</sequence>
<gene>
    <name evidence="1" type="ORF">CEXT_174751</name>
</gene>